<dbReference type="GO" id="GO:0032259">
    <property type="term" value="P:methylation"/>
    <property type="evidence" value="ECO:0007669"/>
    <property type="project" value="UniProtKB-KW"/>
</dbReference>
<dbReference type="GO" id="GO:0003677">
    <property type="term" value="F:DNA binding"/>
    <property type="evidence" value="ECO:0007669"/>
    <property type="project" value="InterPro"/>
</dbReference>
<accession>A0A0M4D9L3</accession>
<keyword evidence="5" id="KW-0949">S-adenosyl-L-methionine</keyword>
<dbReference type="PROSITE" id="PS00092">
    <property type="entry name" value="N6_MTASE"/>
    <property type="match status" value="1"/>
</dbReference>
<dbReference type="Gene3D" id="3.40.50.150">
    <property type="entry name" value="Vaccinia Virus protein VP39"/>
    <property type="match status" value="1"/>
</dbReference>
<dbReference type="GO" id="GO:0009307">
    <property type="term" value="P:DNA restriction-modification system"/>
    <property type="evidence" value="ECO:0007669"/>
    <property type="project" value="UniProtKB-KW"/>
</dbReference>
<comment type="similarity">
    <text evidence="1">Belongs to the N(4)/N(6)-methyltransferase family.</text>
</comment>
<dbReference type="InterPro" id="IPR022749">
    <property type="entry name" value="D12N6_MeTrfase_N"/>
</dbReference>
<evidence type="ECO:0000256" key="6">
    <source>
        <dbReference type="ARBA" id="ARBA00022747"/>
    </source>
</evidence>
<dbReference type="AlphaFoldDB" id="A0A0M4D9L3"/>
<dbReference type="InterPro" id="IPR003356">
    <property type="entry name" value="DNA_methylase_A-5"/>
</dbReference>
<reference evidence="10 11" key="1">
    <citation type="submission" date="2015-08" db="EMBL/GenBank/DDBJ databases">
        <title>Genome sequence of the pristinamycin over-producing bacterium Streptomyces pristinaespiralis HCCB10218.</title>
        <authorList>
            <person name="Tian J."/>
            <person name="Yang J."/>
            <person name="Li L."/>
            <person name="Ruan L."/>
            <person name="Wei W."/>
            <person name="Zheng G."/>
            <person name="Wei Z."/>
            <person name="Yang S."/>
            <person name="Ge M."/>
            <person name="Jiang W."/>
            <person name="Lu Y."/>
        </authorList>
    </citation>
    <scope>NUCLEOTIDE SEQUENCE [LARGE SCALE GENOMIC DNA]</scope>
    <source>
        <strain evidence="10 11">HCCB 10218</strain>
    </source>
</reference>
<evidence type="ECO:0000313" key="11">
    <source>
        <dbReference type="Proteomes" id="UP000060513"/>
    </source>
</evidence>
<dbReference type="REBASE" id="436134">
    <property type="entry name" value="M.SprPR11I"/>
</dbReference>
<dbReference type="InterPro" id="IPR029063">
    <property type="entry name" value="SAM-dependent_MTases_sf"/>
</dbReference>
<evidence type="ECO:0000256" key="4">
    <source>
        <dbReference type="ARBA" id="ARBA00022679"/>
    </source>
</evidence>
<dbReference type="InterPro" id="IPR051537">
    <property type="entry name" value="DNA_Adenine_Mtase"/>
</dbReference>
<dbReference type="Pfam" id="PF02384">
    <property type="entry name" value="N6_Mtase"/>
    <property type="match status" value="1"/>
</dbReference>
<evidence type="ECO:0000256" key="7">
    <source>
        <dbReference type="ARBA" id="ARBA00047942"/>
    </source>
</evidence>
<protein>
    <recommendedName>
        <fullName evidence="2">site-specific DNA-methyltransferase (adenine-specific)</fullName>
        <ecNumber evidence="2">2.1.1.72</ecNumber>
    </recommendedName>
</protein>
<sequence>MNQEARRLVDRLWNYCNVLRDDGVSASNYLEQLSLLVFLKMADETEQLNAHRPSADHEHMLPTAPEWQGRGWPELIDLEGDPLEEAYSKLLIDLGRRTDQNDHTTLSLIFNRARNHIENPTHLRRLIVDLIDKEKWRNSRSDINGAAYEALIARSASDTKAGAGQYFTPRALIESIVRCMRPTPYDTITDPACGTGGFLIAAYEYITREYGDDLPDEDLHRLRTESIWGHEIVPATARLAAMNCLLHSLGDPTGEPIIDVGDALAKPPERHASLVLANPPFGRKSGINVSGKEAEAEADDRDNVTYNRPDFWVGEQTTTNKQLNFLQHIGTQLTDKGRAAVIVPDGVLYEGGAGSVGDLVRRELLTGYNLHTMLRLPENIFYAGGVKAHVLFFEAVPGHRADDDPPHTTYVWTYDLRTDSRFTLKKNPMKPEHLADFEKQAFDPSDPDRKHRKESDRFRRHAAAELLAQKQVNLDIARLSPEASAAKEPTASIDALTRYVAGDLRSALSEIEAFARELGVDLTAVSE</sequence>
<evidence type="ECO:0000256" key="2">
    <source>
        <dbReference type="ARBA" id="ARBA00011900"/>
    </source>
</evidence>
<evidence type="ECO:0000313" key="10">
    <source>
        <dbReference type="EMBL" id="ALC21096.1"/>
    </source>
</evidence>
<evidence type="ECO:0000259" key="8">
    <source>
        <dbReference type="Pfam" id="PF02384"/>
    </source>
</evidence>
<evidence type="ECO:0000256" key="5">
    <source>
        <dbReference type="ARBA" id="ARBA00022691"/>
    </source>
</evidence>
<gene>
    <name evidence="10" type="ORF">SPRI_2790</name>
</gene>
<dbReference type="GeneID" id="97236175"/>
<dbReference type="SUPFAM" id="SSF53335">
    <property type="entry name" value="S-adenosyl-L-methionine-dependent methyltransferases"/>
    <property type="match status" value="1"/>
</dbReference>
<proteinExistence type="inferred from homology"/>
<dbReference type="RefSeq" id="WP_037773835.1">
    <property type="nucleotide sequence ID" value="NZ_CP011340.1"/>
</dbReference>
<dbReference type="EMBL" id="CP011340">
    <property type="protein sequence ID" value="ALC21096.1"/>
    <property type="molecule type" value="Genomic_DNA"/>
</dbReference>
<dbReference type="InterPro" id="IPR038333">
    <property type="entry name" value="T1MK-like_N_sf"/>
</dbReference>
<evidence type="ECO:0000256" key="3">
    <source>
        <dbReference type="ARBA" id="ARBA00022603"/>
    </source>
</evidence>
<evidence type="ECO:0000256" key="1">
    <source>
        <dbReference type="ARBA" id="ARBA00006594"/>
    </source>
</evidence>
<evidence type="ECO:0000259" key="9">
    <source>
        <dbReference type="Pfam" id="PF12161"/>
    </source>
</evidence>
<keyword evidence="6" id="KW-0680">Restriction system</keyword>
<keyword evidence="3 10" id="KW-0489">Methyltransferase</keyword>
<dbReference type="Pfam" id="PF12161">
    <property type="entry name" value="HsdM_N"/>
    <property type="match status" value="1"/>
</dbReference>
<dbReference type="GO" id="GO:0009007">
    <property type="term" value="F:site-specific DNA-methyltransferase (adenine-specific) activity"/>
    <property type="evidence" value="ECO:0007669"/>
    <property type="project" value="UniProtKB-EC"/>
</dbReference>
<dbReference type="KEGG" id="spri:SPRI_2790"/>
<dbReference type="Gene3D" id="1.20.1260.30">
    <property type="match status" value="1"/>
</dbReference>
<feature type="domain" description="DNA methylase adenine-specific" evidence="8">
    <location>
        <begin position="141"/>
        <end position="479"/>
    </location>
</feature>
<dbReference type="Proteomes" id="UP000060513">
    <property type="component" value="Chromosome"/>
</dbReference>
<keyword evidence="4 10" id="KW-0808">Transferase</keyword>
<dbReference type="PANTHER" id="PTHR42933:SF4">
    <property type="entry name" value="TYPE I RESTRICTION ENZYME ECOKI METHYLASE SUBUNIT"/>
    <property type="match status" value="1"/>
</dbReference>
<dbReference type="OrthoDB" id="9784823at2"/>
<organism evidence="10">
    <name type="scientific">Streptomyces pristinaespiralis</name>
    <dbReference type="NCBI Taxonomy" id="38300"/>
    <lineage>
        <taxon>Bacteria</taxon>
        <taxon>Bacillati</taxon>
        <taxon>Actinomycetota</taxon>
        <taxon>Actinomycetes</taxon>
        <taxon>Kitasatosporales</taxon>
        <taxon>Streptomycetaceae</taxon>
        <taxon>Streptomyces</taxon>
    </lineage>
</organism>
<feature type="domain" description="N6 adenine-specific DNA methyltransferase N-terminal" evidence="9">
    <location>
        <begin position="9"/>
        <end position="126"/>
    </location>
</feature>
<dbReference type="PATRIC" id="fig|38300.4.peg.2942"/>
<dbReference type="REBASE" id="125844">
    <property type="entry name" value="M.Spr10218ORF2790P"/>
</dbReference>
<comment type="catalytic activity">
    <reaction evidence="7">
        <text>a 2'-deoxyadenosine in DNA + S-adenosyl-L-methionine = an N(6)-methyl-2'-deoxyadenosine in DNA + S-adenosyl-L-homocysteine + H(+)</text>
        <dbReference type="Rhea" id="RHEA:15197"/>
        <dbReference type="Rhea" id="RHEA-COMP:12418"/>
        <dbReference type="Rhea" id="RHEA-COMP:12419"/>
        <dbReference type="ChEBI" id="CHEBI:15378"/>
        <dbReference type="ChEBI" id="CHEBI:57856"/>
        <dbReference type="ChEBI" id="CHEBI:59789"/>
        <dbReference type="ChEBI" id="CHEBI:90615"/>
        <dbReference type="ChEBI" id="CHEBI:90616"/>
        <dbReference type="EC" id="2.1.1.72"/>
    </reaction>
</comment>
<name>A0A0M4D9L3_STRPR</name>
<dbReference type="PANTHER" id="PTHR42933">
    <property type="entry name" value="SLR6095 PROTEIN"/>
    <property type="match status" value="1"/>
</dbReference>
<dbReference type="GO" id="GO:0008170">
    <property type="term" value="F:N-methyltransferase activity"/>
    <property type="evidence" value="ECO:0007669"/>
    <property type="project" value="InterPro"/>
</dbReference>
<dbReference type="STRING" id="38300.SPRI_2790"/>
<dbReference type="EC" id="2.1.1.72" evidence="2"/>
<dbReference type="InterPro" id="IPR002052">
    <property type="entry name" value="DNA_methylase_N6_adenine_CS"/>
</dbReference>
<dbReference type="PRINTS" id="PR00507">
    <property type="entry name" value="N12N6MTFRASE"/>
</dbReference>